<accession>A0ABD3TF37</accession>
<organism evidence="2 3">
    <name type="scientific">Penstemon smallii</name>
    <dbReference type="NCBI Taxonomy" id="265156"/>
    <lineage>
        <taxon>Eukaryota</taxon>
        <taxon>Viridiplantae</taxon>
        <taxon>Streptophyta</taxon>
        <taxon>Embryophyta</taxon>
        <taxon>Tracheophyta</taxon>
        <taxon>Spermatophyta</taxon>
        <taxon>Magnoliopsida</taxon>
        <taxon>eudicotyledons</taxon>
        <taxon>Gunneridae</taxon>
        <taxon>Pentapetalae</taxon>
        <taxon>asterids</taxon>
        <taxon>lamiids</taxon>
        <taxon>Lamiales</taxon>
        <taxon>Plantaginaceae</taxon>
        <taxon>Cheloneae</taxon>
        <taxon>Penstemon</taxon>
    </lineage>
</organism>
<evidence type="ECO:0000313" key="2">
    <source>
        <dbReference type="EMBL" id="KAL3835305.1"/>
    </source>
</evidence>
<keyword evidence="3" id="KW-1185">Reference proteome</keyword>
<reference evidence="2 3" key="1">
    <citation type="submission" date="2024-12" db="EMBL/GenBank/DDBJ databases">
        <title>The unique morphological basis and parallel evolutionary history of personate flowers in Penstemon.</title>
        <authorList>
            <person name="Depatie T.H."/>
            <person name="Wessinger C.A."/>
        </authorList>
    </citation>
    <scope>NUCLEOTIDE SEQUENCE [LARGE SCALE GENOMIC DNA]</scope>
    <source>
        <strain evidence="2">WTNN_2</strain>
        <tissue evidence="2">Leaf</tissue>
    </source>
</reference>
<keyword evidence="1" id="KW-0472">Membrane</keyword>
<evidence type="ECO:0000313" key="3">
    <source>
        <dbReference type="Proteomes" id="UP001634393"/>
    </source>
</evidence>
<feature type="transmembrane region" description="Helical" evidence="1">
    <location>
        <begin position="16"/>
        <end position="38"/>
    </location>
</feature>
<feature type="transmembrane region" description="Helical" evidence="1">
    <location>
        <begin position="68"/>
        <end position="88"/>
    </location>
</feature>
<protein>
    <submittedName>
        <fullName evidence="2">Uncharacterized protein</fullName>
    </submittedName>
</protein>
<dbReference type="Proteomes" id="UP001634393">
    <property type="component" value="Unassembled WGS sequence"/>
</dbReference>
<evidence type="ECO:0000256" key="1">
    <source>
        <dbReference type="SAM" id="Phobius"/>
    </source>
</evidence>
<dbReference type="AlphaFoldDB" id="A0ABD3TF37"/>
<keyword evidence="1" id="KW-0812">Transmembrane</keyword>
<gene>
    <name evidence="2" type="ORF">ACJIZ3_010041</name>
</gene>
<comment type="caution">
    <text evidence="2">The sequence shown here is derived from an EMBL/GenBank/DDBJ whole genome shotgun (WGS) entry which is preliminary data.</text>
</comment>
<dbReference type="EMBL" id="JBJXBP010000004">
    <property type="protein sequence ID" value="KAL3835305.1"/>
    <property type="molecule type" value="Genomic_DNA"/>
</dbReference>
<sequence>MAILFVDSLSRKKNKVFLSAVKALEVMLLSAGLISTLIMVIKKGAIIPYSCELVFSSLIGFWNSVKCFFFSSPLHICIIINFMVVLIVESRGLKRNNN</sequence>
<keyword evidence="1" id="KW-1133">Transmembrane helix</keyword>
<proteinExistence type="predicted"/>
<name>A0ABD3TF37_9LAMI</name>